<reference evidence="4 5" key="1">
    <citation type="journal article" date="2016" name="DNA Res.">
        <title>The draft genome of MD-2 pineapple using hybrid error correction of long reads.</title>
        <authorList>
            <person name="Redwan R.M."/>
            <person name="Saidin A."/>
            <person name="Kumar S.V."/>
        </authorList>
    </citation>
    <scope>NUCLEOTIDE SEQUENCE [LARGE SCALE GENOMIC DNA]</scope>
    <source>
        <strain evidence="5">cv. MD2</strain>
        <tissue evidence="4">Leaf</tissue>
    </source>
</reference>
<protein>
    <submittedName>
        <fullName evidence="4">40S ribosomal protein S24-2</fullName>
    </submittedName>
</protein>
<dbReference type="PANTHER" id="PTHR10496">
    <property type="entry name" value="40S RIBOSOMAL PROTEIN S24"/>
    <property type="match status" value="1"/>
</dbReference>
<dbReference type="GO" id="GO:0005840">
    <property type="term" value="C:ribosome"/>
    <property type="evidence" value="ECO:0007669"/>
    <property type="project" value="UniProtKB-KW"/>
</dbReference>
<name>A0A199UQY2_ANACO</name>
<sequence length="258" mass="29150">MSETGEGFGGFCGGEEKKRKKKRNGEGASGRGGRGVEKALVGGDLWRRKKKDMRSVEKKGKEKRKEERESDSSPHGVVFFLVLRRTNPSPSKSLSLTYLIDSCGLFPESVISASQKLRFKSTENPNVVLRLLRDYGFGTTPISKPISRFPEVIRKVIDVLHLGRANVSKAELKEKLAKLYEVKDPNSIFVFKFRTHFSGGKSMGFGLIYDSVDSVKKYEPKYRLIRLFLLFMSFSLAVEALHAFIQDESEHKHLTIRA</sequence>
<feature type="region of interest" description="Disordered" evidence="3">
    <location>
        <begin position="1"/>
        <end position="70"/>
    </location>
</feature>
<feature type="compositionally biased region" description="Gly residues" evidence="3">
    <location>
        <begin position="1"/>
        <end position="13"/>
    </location>
</feature>
<dbReference type="InterPro" id="IPR001976">
    <property type="entry name" value="Ribosomal_eS24"/>
</dbReference>
<evidence type="ECO:0000256" key="2">
    <source>
        <dbReference type="ARBA" id="ARBA00023274"/>
    </source>
</evidence>
<keyword evidence="2" id="KW-0687">Ribonucleoprotein</keyword>
<dbReference type="GO" id="GO:0003735">
    <property type="term" value="F:structural constituent of ribosome"/>
    <property type="evidence" value="ECO:0007669"/>
    <property type="project" value="InterPro"/>
</dbReference>
<gene>
    <name evidence="4" type="ORF">ACMD2_21224</name>
</gene>
<keyword evidence="1 4" id="KW-0689">Ribosomal protein</keyword>
<organism evidence="4 5">
    <name type="scientific">Ananas comosus</name>
    <name type="common">Pineapple</name>
    <name type="synonym">Ananas ananas</name>
    <dbReference type="NCBI Taxonomy" id="4615"/>
    <lineage>
        <taxon>Eukaryota</taxon>
        <taxon>Viridiplantae</taxon>
        <taxon>Streptophyta</taxon>
        <taxon>Embryophyta</taxon>
        <taxon>Tracheophyta</taxon>
        <taxon>Spermatophyta</taxon>
        <taxon>Magnoliopsida</taxon>
        <taxon>Liliopsida</taxon>
        <taxon>Poales</taxon>
        <taxon>Bromeliaceae</taxon>
        <taxon>Bromelioideae</taxon>
        <taxon>Ananas</taxon>
    </lineage>
</organism>
<evidence type="ECO:0000256" key="3">
    <source>
        <dbReference type="SAM" id="MobiDB-lite"/>
    </source>
</evidence>
<dbReference type="AlphaFoldDB" id="A0A199UQY2"/>
<dbReference type="GO" id="GO:0006412">
    <property type="term" value="P:translation"/>
    <property type="evidence" value="ECO:0007669"/>
    <property type="project" value="InterPro"/>
</dbReference>
<evidence type="ECO:0000256" key="1">
    <source>
        <dbReference type="ARBA" id="ARBA00022980"/>
    </source>
</evidence>
<dbReference type="Gene3D" id="3.30.70.3370">
    <property type="match status" value="1"/>
</dbReference>
<dbReference type="STRING" id="4615.A0A199UQY2"/>
<dbReference type="EMBL" id="LSRQ01005743">
    <property type="protein sequence ID" value="OAY67071.1"/>
    <property type="molecule type" value="Genomic_DNA"/>
</dbReference>
<proteinExistence type="predicted"/>
<dbReference type="InterPro" id="IPR012678">
    <property type="entry name" value="Ribosomal_uL23/eL15/eS24_sf"/>
</dbReference>
<dbReference type="GO" id="GO:1990904">
    <property type="term" value="C:ribonucleoprotein complex"/>
    <property type="evidence" value="ECO:0007669"/>
    <property type="project" value="UniProtKB-KW"/>
</dbReference>
<dbReference type="Pfam" id="PF01282">
    <property type="entry name" value="Ribosomal_S24e"/>
    <property type="match status" value="1"/>
</dbReference>
<dbReference type="InterPro" id="IPR053709">
    <property type="entry name" value="eRP_eS24_sf"/>
</dbReference>
<dbReference type="Proteomes" id="UP000092600">
    <property type="component" value="Unassembled WGS sequence"/>
</dbReference>
<accession>A0A199UQY2</accession>
<comment type="caution">
    <text evidence="4">The sequence shown here is derived from an EMBL/GenBank/DDBJ whole genome shotgun (WGS) entry which is preliminary data.</text>
</comment>
<evidence type="ECO:0000313" key="5">
    <source>
        <dbReference type="Proteomes" id="UP000092600"/>
    </source>
</evidence>
<dbReference type="SUPFAM" id="SSF54189">
    <property type="entry name" value="Ribosomal proteins S24e, L23 and L15e"/>
    <property type="match status" value="1"/>
</dbReference>
<evidence type="ECO:0000313" key="4">
    <source>
        <dbReference type="EMBL" id="OAY67071.1"/>
    </source>
</evidence>
<feature type="compositionally biased region" description="Basic and acidic residues" evidence="3">
    <location>
        <begin position="53"/>
        <end position="70"/>
    </location>
</feature>